<reference evidence="3 4" key="1">
    <citation type="submission" date="2019-03" db="EMBL/GenBank/DDBJ databases">
        <title>Genomic Encyclopedia of Archaeal and Bacterial Type Strains, Phase II (KMG-II): from individual species to whole genera.</title>
        <authorList>
            <person name="Goeker M."/>
        </authorList>
    </citation>
    <scope>NUCLEOTIDE SEQUENCE [LARGE SCALE GENOMIC DNA]</scope>
    <source>
        <strain evidence="3 4">DSM 24323</strain>
    </source>
</reference>
<keyword evidence="4" id="KW-1185">Reference proteome</keyword>
<keyword evidence="2" id="KW-0812">Transmembrane</keyword>
<evidence type="ECO:0000256" key="2">
    <source>
        <dbReference type="SAM" id="Phobius"/>
    </source>
</evidence>
<evidence type="ECO:0000256" key="1">
    <source>
        <dbReference type="SAM" id="MobiDB-lite"/>
    </source>
</evidence>
<dbReference type="OrthoDB" id="3728740at2"/>
<gene>
    <name evidence="3" type="ORF">CLV29_1441</name>
</gene>
<protein>
    <submittedName>
        <fullName evidence="3">Uncharacterized protein</fullName>
    </submittedName>
</protein>
<keyword evidence="2" id="KW-0472">Membrane</keyword>
<feature type="compositionally biased region" description="Polar residues" evidence="1">
    <location>
        <begin position="276"/>
        <end position="286"/>
    </location>
</feature>
<feature type="transmembrane region" description="Helical" evidence="2">
    <location>
        <begin position="188"/>
        <end position="209"/>
    </location>
</feature>
<feature type="compositionally biased region" description="Low complexity" evidence="1">
    <location>
        <begin position="224"/>
        <end position="255"/>
    </location>
</feature>
<feature type="compositionally biased region" description="Low complexity" evidence="1">
    <location>
        <begin position="262"/>
        <end position="275"/>
    </location>
</feature>
<keyword evidence="2" id="KW-1133">Transmembrane helix</keyword>
<evidence type="ECO:0000313" key="3">
    <source>
        <dbReference type="EMBL" id="TDT33810.1"/>
    </source>
</evidence>
<dbReference type="AlphaFoldDB" id="A0A4R7J8J5"/>
<dbReference type="RefSeq" id="WP_133754260.1">
    <property type="nucleotide sequence ID" value="NZ_CP171129.1"/>
</dbReference>
<sequence length="286" mass="29861">MSGPELFPLAASDPPRIGGYWLDARVAARESGVGFLAHSTVPREDGRSDVILVQLNEGASRDAAARDRFAGLVNAQPIDDVIARGGQGQDAGRLARKFVEESADTPAGATPLPAAPWVALAADGTDRPAVFADELLREVQLADVAPQGSPSGPDYELPWIRRVAPGLTRIWPLPWPGRFDRAGWGTILVSWLLTLLIAALGVFIATLIFRNEPPQQPPPPIPTSGSGEPQSGSPESADPSDSSASPSEDPSSSGEPSEEPSESGSASPTPGEESSQPGGPTTRSRL</sequence>
<name>A0A4R7J8J5_9ACTN</name>
<organism evidence="3 4">
    <name type="scientific">Naumannella halotolerans</name>
    <dbReference type="NCBI Taxonomy" id="993414"/>
    <lineage>
        <taxon>Bacteria</taxon>
        <taxon>Bacillati</taxon>
        <taxon>Actinomycetota</taxon>
        <taxon>Actinomycetes</taxon>
        <taxon>Propionibacteriales</taxon>
        <taxon>Propionibacteriaceae</taxon>
        <taxon>Naumannella</taxon>
    </lineage>
</organism>
<accession>A0A4R7J8J5</accession>
<comment type="caution">
    <text evidence="3">The sequence shown here is derived from an EMBL/GenBank/DDBJ whole genome shotgun (WGS) entry which is preliminary data.</text>
</comment>
<evidence type="ECO:0000313" key="4">
    <source>
        <dbReference type="Proteomes" id="UP000295371"/>
    </source>
</evidence>
<dbReference type="Proteomes" id="UP000295371">
    <property type="component" value="Unassembled WGS sequence"/>
</dbReference>
<proteinExistence type="predicted"/>
<feature type="region of interest" description="Disordered" evidence="1">
    <location>
        <begin position="214"/>
        <end position="286"/>
    </location>
</feature>
<dbReference type="EMBL" id="SOAW01000001">
    <property type="protein sequence ID" value="TDT33810.1"/>
    <property type="molecule type" value="Genomic_DNA"/>
</dbReference>